<dbReference type="EMBL" id="BKAG01000102">
    <property type="protein sequence ID" value="GEP46435.1"/>
    <property type="molecule type" value="Genomic_DNA"/>
</dbReference>
<proteinExistence type="predicted"/>
<dbReference type="InterPro" id="IPR029068">
    <property type="entry name" value="Glyas_Bleomycin-R_OHBP_Dase"/>
</dbReference>
<dbReference type="Gene3D" id="3.10.180.10">
    <property type="entry name" value="2,3-Dihydroxybiphenyl 1,2-Dioxygenase, domain 1"/>
    <property type="match status" value="1"/>
</dbReference>
<dbReference type="InterPro" id="IPR037523">
    <property type="entry name" value="VOC_core"/>
</dbReference>
<comment type="caution">
    <text evidence="2">The sequence shown here is derived from an EMBL/GenBank/DDBJ whole genome shotgun (WGS) entry which is preliminary data.</text>
</comment>
<keyword evidence="3" id="KW-1185">Reference proteome</keyword>
<reference evidence="2 3" key="1">
    <citation type="submission" date="2019-07" db="EMBL/GenBank/DDBJ databases">
        <title>Whole genome shotgun sequence of Brevifollis gellanilyticus NBRC 108608.</title>
        <authorList>
            <person name="Hosoyama A."/>
            <person name="Uohara A."/>
            <person name="Ohji S."/>
            <person name="Ichikawa N."/>
        </authorList>
    </citation>
    <scope>NUCLEOTIDE SEQUENCE [LARGE SCALE GENOMIC DNA]</scope>
    <source>
        <strain evidence="2 3">NBRC 108608</strain>
    </source>
</reference>
<dbReference type="PROSITE" id="PS51819">
    <property type="entry name" value="VOC"/>
    <property type="match status" value="1"/>
</dbReference>
<gene>
    <name evidence="2" type="ORF">BGE01nite_57260</name>
</gene>
<dbReference type="Proteomes" id="UP000321577">
    <property type="component" value="Unassembled WGS sequence"/>
</dbReference>
<name>A0A512MI71_9BACT</name>
<feature type="domain" description="VOC" evidence="1">
    <location>
        <begin position="31"/>
        <end position="149"/>
    </location>
</feature>
<organism evidence="2 3">
    <name type="scientific">Brevifollis gellanilyticus</name>
    <dbReference type="NCBI Taxonomy" id="748831"/>
    <lineage>
        <taxon>Bacteria</taxon>
        <taxon>Pseudomonadati</taxon>
        <taxon>Verrucomicrobiota</taxon>
        <taxon>Verrucomicrobiia</taxon>
        <taxon>Verrucomicrobiales</taxon>
        <taxon>Verrucomicrobiaceae</taxon>
    </lineage>
</organism>
<dbReference type="Pfam" id="PF00903">
    <property type="entry name" value="Glyoxalase"/>
    <property type="match status" value="1"/>
</dbReference>
<dbReference type="PANTHER" id="PTHR35006:SF2">
    <property type="entry name" value="GLYOXALASE FAMILY PROTEIN (AFU_ORTHOLOGUE AFUA_5G14830)"/>
    <property type="match status" value="1"/>
</dbReference>
<dbReference type="InterPro" id="IPR004360">
    <property type="entry name" value="Glyas_Fos-R_dOase_dom"/>
</dbReference>
<evidence type="ECO:0000313" key="2">
    <source>
        <dbReference type="EMBL" id="GEP46435.1"/>
    </source>
</evidence>
<dbReference type="SUPFAM" id="SSF54593">
    <property type="entry name" value="Glyoxalase/Bleomycin resistance protein/Dihydroxybiphenyl dioxygenase"/>
    <property type="match status" value="1"/>
</dbReference>
<protein>
    <submittedName>
        <fullName evidence="2">Glyoxalase</fullName>
    </submittedName>
</protein>
<dbReference type="AlphaFoldDB" id="A0A512MI71"/>
<evidence type="ECO:0000259" key="1">
    <source>
        <dbReference type="PROSITE" id="PS51819"/>
    </source>
</evidence>
<accession>A0A512MI71</accession>
<sequence length="152" mass="17164">MRNRSLPTYAPPQITHSRCTPTRIHEAMSRRYDHIDLRVPKLADVTAFYEQLLPALGFTRDARVEGWLQFEAADGDVTEFFGVTESPTHVPNENRIAFWAESQAEVDRIAQVATHAGAQNIEGPMPYEPGYYAVFFDDPCGNRLEVCHRGVA</sequence>
<dbReference type="PANTHER" id="PTHR35006">
    <property type="entry name" value="GLYOXALASE FAMILY PROTEIN (AFU_ORTHOLOGUE AFUA_5G14830)"/>
    <property type="match status" value="1"/>
</dbReference>
<evidence type="ECO:0000313" key="3">
    <source>
        <dbReference type="Proteomes" id="UP000321577"/>
    </source>
</evidence>